<feature type="transmembrane region" description="Helical" evidence="6">
    <location>
        <begin position="488"/>
        <end position="512"/>
    </location>
</feature>
<gene>
    <name evidence="8" type="ORF">AYL99_10034</name>
</gene>
<feature type="compositionally biased region" description="Low complexity" evidence="5">
    <location>
        <begin position="30"/>
        <end position="48"/>
    </location>
</feature>
<dbReference type="SUPFAM" id="SSF103473">
    <property type="entry name" value="MFS general substrate transporter"/>
    <property type="match status" value="1"/>
</dbReference>
<keyword evidence="9" id="KW-1185">Reference proteome</keyword>
<feature type="transmembrane region" description="Helical" evidence="6">
    <location>
        <begin position="524"/>
        <end position="545"/>
    </location>
</feature>
<name>A0A178Z844_9EURO</name>
<evidence type="ECO:0000256" key="2">
    <source>
        <dbReference type="ARBA" id="ARBA00022692"/>
    </source>
</evidence>
<accession>A0A178Z844</accession>
<dbReference type="Proteomes" id="UP000078343">
    <property type="component" value="Unassembled WGS sequence"/>
</dbReference>
<evidence type="ECO:0000313" key="8">
    <source>
        <dbReference type="EMBL" id="OAP55882.1"/>
    </source>
</evidence>
<evidence type="ECO:0000259" key="7">
    <source>
        <dbReference type="PROSITE" id="PS50850"/>
    </source>
</evidence>
<keyword evidence="3 6" id="KW-1133">Transmembrane helix</keyword>
<feature type="transmembrane region" description="Helical" evidence="6">
    <location>
        <begin position="432"/>
        <end position="451"/>
    </location>
</feature>
<dbReference type="EMBL" id="LVYI01000010">
    <property type="protein sequence ID" value="OAP55882.1"/>
    <property type="molecule type" value="Genomic_DNA"/>
</dbReference>
<dbReference type="InterPro" id="IPR036259">
    <property type="entry name" value="MFS_trans_sf"/>
</dbReference>
<sequence length="620" mass="66270">MEERNRQGNRGHVVAAADETTALLRHSDSESSSSSASSVDVEQQQQQSYRTSLRRHSSAANLPPYHEHHPADPATTTTTTTTDTSPEAAAVVAAGGVAEESSALIIWTIVPVSLLGVFVANLDGSLIIASSQQIASEFNALSSASWLVTSFVLALCASQPLYGKLSDIFGRRSNLSVAYIFFAVGCFLCGIGREYWHVVAGRAISGIGGAGMTALVSIIIADIVPVREVATWRSYVNVAATTGRAVGGPLGGWLCDTIGWRWCFYGQVPPTVLGLVLILWKLPKRTRKRTTTGTKPDGDDDSEGETASFRRKLARVDVLGAVTLIGTIISFLAALEFLSADGHNDDGALPLAYTLGPAVLLFLTFTALFYTAERRWAAEPILPIELLTSRATLTAYLLAGLQMAAQFSLFYAVPLYFQTVAGTSVSDAGLRLVPAVVGNATAGLLAGYTISKTGRYRLFTVLGNAVGCVGYLLVLLRWRGTVHPAETLYVFLGGFASGTNQATTFIHLAASLDPSKMAVAGTTLYLCYNLFLLIGIQLSTALLHARLRSSLESGLEGVKNKSKIIESAVSSVKSIRDLPPWIRDIVLRAYLDGLSCTFAMSLAFAFLGLLVAISMREKRL</sequence>
<dbReference type="InterPro" id="IPR011701">
    <property type="entry name" value="MFS"/>
</dbReference>
<feature type="region of interest" description="Disordered" evidence="5">
    <location>
        <begin position="1"/>
        <end position="83"/>
    </location>
</feature>
<feature type="transmembrane region" description="Helical" evidence="6">
    <location>
        <begin position="351"/>
        <end position="372"/>
    </location>
</feature>
<dbReference type="AlphaFoldDB" id="A0A178Z844"/>
<dbReference type="GO" id="GO:0015174">
    <property type="term" value="F:basic amino acid transmembrane transporter activity"/>
    <property type="evidence" value="ECO:0007669"/>
    <property type="project" value="TreeGrafter"/>
</dbReference>
<dbReference type="PANTHER" id="PTHR23501">
    <property type="entry name" value="MAJOR FACILITATOR SUPERFAMILY"/>
    <property type="match status" value="1"/>
</dbReference>
<feature type="transmembrane region" description="Helical" evidence="6">
    <location>
        <begin position="318"/>
        <end position="339"/>
    </location>
</feature>
<keyword evidence="2 6" id="KW-0812">Transmembrane</keyword>
<protein>
    <recommendedName>
        <fullName evidence="7">Major facilitator superfamily (MFS) profile domain-containing protein</fullName>
    </recommendedName>
</protein>
<organism evidence="8 9">
    <name type="scientific">Fonsecaea erecta</name>
    <dbReference type="NCBI Taxonomy" id="1367422"/>
    <lineage>
        <taxon>Eukaryota</taxon>
        <taxon>Fungi</taxon>
        <taxon>Dikarya</taxon>
        <taxon>Ascomycota</taxon>
        <taxon>Pezizomycotina</taxon>
        <taxon>Eurotiomycetes</taxon>
        <taxon>Chaetothyriomycetidae</taxon>
        <taxon>Chaetothyriales</taxon>
        <taxon>Herpotrichiellaceae</taxon>
        <taxon>Fonsecaea</taxon>
    </lineage>
</organism>
<feature type="compositionally biased region" description="Low complexity" evidence="5">
    <location>
        <begin position="72"/>
        <end position="83"/>
    </location>
</feature>
<evidence type="ECO:0000256" key="6">
    <source>
        <dbReference type="SAM" id="Phobius"/>
    </source>
</evidence>
<dbReference type="PROSITE" id="PS50850">
    <property type="entry name" value="MFS"/>
    <property type="match status" value="1"/>
</dbReference>
<dbReference type="RefSeq" id="XP_018689249.1">
    <property type="nucleotide sequence ID" value="XM_018841540.1"/>
</dbReference>
<feature type="domain" description="Major facilitator superfamily (MFS) profile" evidence="7">
    <location>
        <begin position="109"/>
        <end position="620"/>
    </location>
</feature>
<feature type="transmembrane region" description="Helical" evidence="6">
    <location>
        <begin position="174"/>
        <end position="191"/>
    </location>
</feature>
<dbReference type="OrthoDB" id="3437016at2759"/>
<feature type="transmembrane region" description="Helical" evidence="6">
    <location>
        <begin position="140"/>
        <end position="162"/>
    </location>
</feature>
<evidence type="ECO:0000256" key="5">
    <source>
        <dbReference type="SAM" id="MobiDB-lite"/>
    </source>
</evidence>
<dbReference type="Gene3D" id="1.20.1250.20">
    <property type="entry name" value="MFS general substrate transporter like domains"/>
    <property type="match status" value="2"/>
</dbReference>
<dbReference type="InterPro" id="IPR020846">
    <property type="entry name" value="MFS_dom"/>
</dbReference>
<feature type="transmembrane region" description="Helical" evidence="6">
    <location>
        <begin position="203"/>
        <end position="224"/>
    </location>
</feature>
<keyword evidence="4 6" id="KW-0472">Membrane</keyword>
<feature type="transmembrane region" description="Helical" evidence="6">
    <location>
        <begin position="259"/>
        <end position="280"/>
    </location>
</feature>
<comment type="subcellular location">
    <subcellularLocation>
        <location evidence="1">Membrane</location>
        <topology evidence="1">Multi-pass membrane protein</topology>
    </subcellularLocation>
</comment>
<feature type="transmembrane region" description="Helical" evidence="6">
    <location>
        <begin position="458"/>
        <end position="476"/>
    </location>
</feature>
<evidence type="ECO:0000313" key="9">
    <source>
        <dbReference type="Proteomes" id="UP000078343"/>
    </source>
</evidence>
<feature type="transmembrane region" description="Helical" evidence="6">
    <location>
        <begin position="393"/>
        <end position="412"/>
    </location>
</feature>
<dbReference type="GO" id="GO:0000329">
    <property type="term" value="C:fungal-type vacuole membrane"/>
    <property type="evidence" value="ECO:0007669"/>
    <property type="project" value="TreeGrafter"/>
</dbReference>
<dbReference type="PANTHER" id="PTHR23501:SF33">
    <property type="entry name" value="MAJOR FACILITATOR SUPERFAMILY (MFS) PROFILE DOMAIN-CONTAINING PROTEIN"/>
    <property type="match status" value="1"/>
</dbReference>
<reference evidence="8 9" key="1">
    <citation type="submission" date="2016-04" db="EMBL/GenBank/DDBJ databases">
        <title>Draft genome of Fonsecaea erecta CBS 125763.</title>
        <authorList>
            <person name="Weiss V.A."/>
            <person name="Vicente V.A."/>
            <person name="Raittz R.T."/>
            <person name="Moreno L.F."/>
            <person name="De Souza E.M."/>
            <person name="Pedrosa F.O."/>
            <person name="Steffens M.B."/>
            <person name="Faoro H."/>
            <person name="Tadra-Sfeir M.Z."/>
            <person name="Najafzadeh M.J."/>
            <person name="Felipe M.S."/>
            <person name="Teixeira M."/>
            <person name="Sun J."/>
            <person name="Xi L."/>
            <person name="Gomes R."/>
            <person name="De Azevedo C.M."/>
            <person name="Salgado C.G."/>
            <person name="Da Silva M.B."/>
            <person name="Nascimento M.F."/>
            <person name="Queiroz-Telles F."/>
            <person name="Attili D.S."/>
            <person name="Gorbushina A."/>
        </authorList>
    </citation>
    <scope>NUCLEOTIDE SEQUENCE [LARGE SCALE GENOMIC DNA]</scope>
    <source>
        <strain evidence="8 9">CBS 125763</strain>
    </source>
</reference>
<feature type="transmembrane region" description="Helical" evidence="6">
    <location>
        <begin position="589"/>
        <end position="613"/>
    </location>
</feature>
<evidence type="ECO:0000256" key="4">
    <source>
        <dbReference type="ARBA" id="ARBA00023136"/>
    </source>
</evidence>
<dbReference type="Pfam" id="PF07690">
    <property type="entry name" value="MFS_1"/>
    <property type="match status" value="1"/>
</dbReference>
<evidence type="ECO:0000256" key="1">
    <source>
        <dbReference type="ARBA" id="ARBA00004141"/>
    </source>
</evidence>
<evidence type="ECO:0000256" key="3">
    <source>
        <dbReference type="ARBA" id="ARBA00022989"/>
    </source>
</evidence>
<dbReference type="GeneID" id="30014202"/>
<comment type="caution">
    <text evidence="8">The sequence shown here is derived from an EMBL/GenBank/DDBJ whole genome shotgun (WGS) entry which is preliminary data.</text>
</comment>
<proteinExistence type="predicted"/>